<evidence type="ECO:0000256" key="1">
    <source>
        <dbReference type="SAM" id="MobiDB-lite"/>
    </source>
</evidence>
<comment type="caution">
    <text evidence="2">The sequence shown here is derived from an EMBL/GenBank/DDBJ whole genome shotgun (WGS) entry which is preliminary data.</text>
</comment>
<reference evidence="2" key="1">
    <citation type="journal article" date="2020" name="bioRxiv">
        <title>Chromosome-level reference genome of the European wasp spider Argiope bruennichi: a resource for studies on range expansion and evolutionary adaptation.</title>
        <authorList>
            <person name="Sheffer M.M."/>
            <person name="Hoppe A."/>
            <person name="Krehenwinkel H."/>
            <person name="Uhl G."/>
            <person name="Kuss A.W."/>
            <person name="Jensen L."/>
            <person name="Jensen C."/>
            <person name="Gillespie R.G."/>
            <person name="Hoff K.J."/>
            <person name="Prost S."/>
        </authorList>
    </citation>
    <scope>NUCLEOTIDE SEQUENCE</scope>
</reference>
<feature type="region of interest" description="Disordered" evidence="1">
    <location>
        <begin position="1"/>
        <end position="30"/>
    </location>
</feature>
<name>A0A8T0EA90_ARGBR</name>
<dbReference type="Proteomes" id="UP000807504">
    <property type="component" value="Unassembled WGS sequence"/>
</dbReference>
<feature type="compositionally biased region" description="Basic and acidic residues" evidence="1">
    <location>
        <begin position="14"/>
        <end position="30"/>
    </location>
</feature>
<feature type="compositionally biased region" description="Polar residues" evidence="1">
    <location>
        <begin position="62"/>
        <end position="74"/>
    </location>
</feature>
<proteinExistence type="predicted"/>
<organism evidence="2 3">
    <name type="scientific">Argiope bruennichi</name>
    <name type="common">Wasp spider</name>
    <name type="synonym">Aranea bruennichi</name>
    <dbReference type="NCBI Taxonomy" id="94029"/>
    <lineage>
        <taxon>Eukaryota</taxon>
        <taxon>Metazoa</taxon>
        <taxon>Ecdysozoa</taxon>
        <taxon>Arthropoda</taxon>
        <taxon>Chelicerata</taxon>
        <taxon>Arachnida</taxon>
        <taxon>Araneae</taxon>
        <taxon>Araneomorphae</taxon>
        <taxon>Entelegynae</taxon>
        <taxon>Araneoidea</taxon>
        <taxon>Araneidae</taxon>
        <taxon>Argiope</taxon>
    </lineage>
</organism>
<dbReference type="EMBL" id="JABXBU010002228">
    <property type="protein sequence ID" value="KAF8770032.1"/>
    <property type="molecule type" value="Genomic_DNA"/>
</dbReference>
<reference evidence="2" key="2">
    <citation type="submission" date="2020-06" db="EMBL/GenBank/DDBJ databases">
        <authorList>
            <person name="Sheffer M."/>
        </authorList>
    </citation>
    <scope>NUCLEOTIDE SEQUENCE</scope>
</reference>
<keyword evidence="3" id="KW-1185">Reference proteome</keyword>
<gene>
    <name evidence="2" type="ORF">HNY73_017606</name>
</gene>
<accession>A0A8T0EA90</accession>
<evidence type="ECO:0000313" key="3">
    <source>
        <dbReference type="Proteomes" id="UP000807504"/>
    </source>
</evidence>
<feature type="region of interest" description="Disordered" evidence="1">
    <location>
        <begin position="54"/>
        <end position="139"/>
    </location>
</feature>
<evidence type="ECO:0000313" key="2">
    <source>
        <dbReference type="EMBL" id="KAF8770032.1"/>
    </source>
</evidence>
<sequence length="259" mass="29437">MDPQSFSGSSKNGDGGKKSPTKEQPKKEIDMYRQEIRFWREKYEDSQDQITRLKRAVEEATMRSSRQQVQGSPSQKRRRESGDMDRPAKKVARIDDGSIIETSLSPPPAQPAQSPSAQPSPPPAQPRPARAPRRRIRQWPLVPTATYDGPAEIEVRIQERLRRLAAKDRLDDLFERVRDANPEVRVTRALFDRRIKDLVGDQSHAELGINLDAIPAADSPEEYLVLCRYALARDVALCAKRRQIADRDISVAIEHLWVA</sequence>
<feature type="compositionally biased region" description="Basic and acidic residues" evidence="1">
    <location>
        <begin position="80"/>
        <end position="96"/>
    </location>
</feature>
<protein>
    <submittedName>
        <fullName evidence="2">Uncharacterized protein</fullName>
    </submittedName>
</protein>
<dbReference type="AlphaFoldDB" id="A0A8T0EA90"/>